<sequence>MNDDDSGDLLPDDGPSTAAAWSTPSISLTVTTPLVSADASAPTATVPTVALRASIPVIRDAGGTTCSFVNGVVVYAAAGADTATGELHLEFASEGPFETEYDEDEFSAAGWTRVPGPGRAVCFRGAAIRDGQSRPVPRFRWRGPVTAKGRVSADVRAESPDAAAEGVSVRLR</sequence>
<evidence type="ECO:0000313" key="2">
    <source>
        <dbReference type="EMBL" id="AZS35684.1"/>
    </source>
</evidence>
<gene>
    <name evidence="2" type="ORF">CVS47_00279</name>
</gene>
<accession>A0A3S9W6Q4</accession>
<reference evidence="2 3" key="1">
    <citation type="submission" date="2018-08" db="EMBL/GenBank/DDBJ databases">
        <title>Microbacterium lemovicicum sp. nov., a bacterium isolated from a natural uranium-rich soil.</title>
        <authorList>
            <person name="ORTET P."/>
        </authorList>
    </citation>
    <scope>NUCLEOTIDE SEQUENCE [LARGE SCALE GENOMIC DNA]</scope>
    <source>
        <strain evidence="2 3">Viu22</strain>
    </source>
</reference>
<evidence type="ECO:0000256" key="1">
    <source>
        <dbReference type="SAM" id="MobiDB-lite"/>
    </source>
</evidence>
<name>A0A3S9W6Q4_9MICO</name>
<feature type="compositionally biased region" description="Acidic residues" evidence="1">
    <location>
        <begin position="1"/>
        <end position="11"/>
    </location>
</feature>
<feature type="region of interest" description="Disordered" evidence="1">
    <location>
        <begin position="148"/>
        <end position="172"/>
    </location>
</feature>
<proteinExistence type="predicted"/>
<dbReference type="KEGG" id="mlv:CVS47_00279"/>
<dbReference type="EMBL" id="CP031423">
    <property type="protein sequence ID" value="AZS35684.1"/>
    <property type="molecule type" value="Genomic_DNA"/>
</dbReference>
<dbReference type="AlphaFoldDB" id="A0A3S9W6Q4"/>
<evidence type="ECO:0000313" key="3">
    <source>
        <dbReference type="Proteomes" id="UP000276888"/>
    </source>
</evidence>
<dbReference type="Proteomes" id="UP000276888">
    <property type="component" value="Chromosome"/>
</dbReference>
<organism evidence="2 3">
    <name type="scientific">Microbacterium lemovicicum</name>
    <dbReference type="NCBI Taxonomy" id="1072463"/>
    <lineage>
        <taxon>Bacteria</taxon>
        <taxon>Bacillati</taxon>
        <taxon>Actinomycetota</taxon>
        <taxon>Actinomycetes</taxon>
        <taxon>Micrococcales</taxon>
        <taxon>Microbacteriaceae</taxon>
        <taxon>Microbacterium</taxon>
    </lineage>
</organism>
<dbReference type="RefSeq" id="WP_127094475.1">
    <property type="nucleotide sequence ID" value="NZ_CP031423.1"/>
</dbReference>
<protein>
    <submittedName>
        <fullName evidence="2">Uncharacterized protein</fullName>
    </submittedName>
</protein>
<keyword evidence="3" id="KW-1185">Reference proteome</keyword>
<feature type="region of interest" description="Disordered" evidence="1">
    <location>
        <begin position="1"/>
        <end position="21"/>
    </location>
</feature>